<accession>A7H0V0</accession>
<protein>
    <submittedName>
        <fullName evidence="1">Uncharacterized protein</fullName>
    </submittedName>
</protein>
<dbReference type="EMBL" id="CP000767">
    <property type="protein sequence ID" value="EAU00343.2"/>
    <property type="molecule type" value="Genomic_DNA"/>
</dbReference>
<evidence type="ECO:0000313" key="2">
    <source>
        <dbReference type="Proteomes" id="UP000006380"/>
    </source>
</evidence>
<name>A7H0V0_CAMC5</name>
<proteinExistence type="predicted"/>
<evidence type="ECO:0000313" key="1">
    <source>
        <dbReference type="EMBL" id="EAU00343.2"/>
    </source>
</evidence>
<gene>
    <name evidence="1" type="ORF">CCV52592_0039</name>
</gene>
<organism evidence="1 2">
    <name type="scientific">Campylobacter curvus (strain 525.92)</name>
    <dbReference type="NCBI Taxonomy" id="360105"/>
    <lineage>
        <taxon>Bacteria</taxon>
        <taxon>Pseudomonadati</taxon>
        <taxon>Campylobacterota</taxon>
        <taxon>Epsilonproteobacteria</taxon>
        <taxon>Campylobacterales</taxon>
        <taxon>Campylobacteraceae</taxon>
        <taxon>Campylobacter</taxon>
    </lineage>
</organism>
<reference evidence="1" key="1">
    <citation type="submission" date="2016-07" db="EMBL/GenBank/DDBJ databases">
        <title>Comparative genomics of the Campylobacter concisus group.</title>
        <authorList>
            <person name="Miller W.G."/>
            <person name="Yee E."/>
            <person name="Chapman M.H."/>
            <person name="Huynh S."/>
            <person name="Bono J.L."/>
            <person name="On S.L.W."/>
            <person name="StLeger J."/>
            <person name="Foster G."/>
            <person name="Parker C.T."/>
        </authorList>
    </citation>
    <scope>NUCLEOTIDE SEQUENCE</scope>
    <source>
        <strain evidence="1">525.92</strain>
    </source>
</reference>
<dbReference type="RefSeq" id="WP_049751881.1">
    <property type="nucleotide sequence ID" value="NC_009715.2"/>
</dbReference>
<sequence>MNINLNIEPLEVFYKVLDKHWIGWEKRKDDYYLTELAYLIKIGCESSLTDETIINSLRKSNVEKYQLELNVIYHFSTIAIRLILDNRMSASRQKATQARYLGTKTKPKHRVAKKAAPKERNLFEGIL</sequence>
<keyword evidence="2" id="KW-1185">Reference proteome</keyword>
<dbReference type="KEGG" id="ccv:CCV52592_0039"/>
<dbReference type="Proteomes" id="UP000006380">
    <property type="component" value="Chromosome"/>
</dbReference>
<dbReference type="AlphaFoldDB" id="A7H0V0"/>
<dbReference type="OrthoDB" id="5362987at2"/>
<dbReference type="STRING" id="360105.CCV52592_0039"/>